<evidence type="ECO:0000313" key="1">
    <source>
        <dbReference type="EMBL" id="ESK54012.1"/>
    </source>
</evidence>
<dbReference type="AlphaFoldDB" id="V2UVI3"/>
<organism evidence="1 2">
    <name type="scientific">Acinetobacter tjernbergiae DSM 14971 = CIP 107465</name>
    <dbReference type="NCBI Taxonomy" id="1120928"/>
    <lineage>
        <taxon>Bacteria</taxon>
        <taxon>Pseudomonadati</taxon>
        <taxon>Pseudomonadota</taxon>
        <taxon>Gammaproteobacteria</taxon>
        <taxon>Moraxellales</taxon>
        <taxon>Moraxellaceae</taxon>
        <taxon>Acinetobacter</taxon>
    </lineage>
</organism>
<name>V2UVI3_9GAMM</name>
<keyword evidence="2" id="KW-1185">Reference proteome</keyword>
<dbReference type="eggNOG" id="COG2842">
    <property type="taxonomic scope" value="Bacteria"/>
</dbReference>
<accession>V2UVI3</accession>
<dbReference type="PATRIC" id="fig|1120928.5.peg.3093"/>
<dbReference type="SUPFAM" id="SSF52540">
    <property type="entry name" value="P-loop containing nucleoside triphosphate hydrolases"/>
    <property type="match status" value="1"/>
</dbReference>
<sequence>MINSVNGGIADIRNIAQCYDAVMRTLQRNPNLAGLACFYGPSGFGKSFAANYVANIYSELDEKHQKRFKQNLFRAIIEFI</sequence>
<dbReference type="EMBL" id="AYEV01000038">
    <property type="protein sequence ID" value="ESK54012.1"/>
    <property type="molecule type" value="Genomic_DNA"/>
</dbReference>
<comment type="caution">
    <text evidence="1">The sequence shown here is derived from an EMBL/GenBank/DDBJ whole genome shotgun (WGS) entry which is preliminary data.</text>
</comment>
<gene>
    <name evidence="1" type="ORF">F990_03057</name>
</gene>
<dbReference type="InterPro" id="IPR027417">
    <property type="entry name" value="P-loop_NTPase"/>
</dbReference>
<dbReference type="RefSeq" id="WP_018678315.1">
    <property type="nucleotide sequence ID" value="NZ_AYEV01000038.1"/>
</dbReference>
<protein>
    <submittedName>
        <fullName evidence="1">Uncharacterized protein</fullName>
    </submittedName>
</protein>
<evidence type="ECO:0000313" key="2">
    <source>
        <dbReference type="Proteomes" id="UP000017404"/>
    </source>
</evidence>
<dbReference type="STRING" id="202955.GCA_000759995_02059"/>
<proteinExistence type="predicted"/>
<reference evidence="1 2" key="1">
    <citation type="submission" date="2013-10" db="EMBL/GenBank/DDBJ databases">
        <title>The Genome Sequence of Acinetobacter tjernbergiae CIP107465.</title>
        <authorList>
            <consortium name="The Broad Institute Genomics Platform"/>
            <consortium name="The Broad Institute Genome Sequencing Center for Infectious Disease"/>
            <person name="Cerqueira G."/>
            <person name="Feldgarden M."/>
            <person name="Courvalin P."/>
            <person name="Grillot-Courvalin C."/>
            <person name="Clermont D."/>
            <person name="Rocha E."/>
            <person name="Yoon E.-J."/>
            <person name="Nemec A."/>
            <person name="Young S.K."/>
            <person name="Zeng Q."/>
            <person name="Gargeya S."/>
            <person name="Fitzgerald M."/>
            <person name="Abouelleil A."/>
            <person name="Alvarado L."/>
            <person name="Berlin A.M."/>
            <person name="Chapman S.B."/>
            <person name="Gainer-Dewar J."/>
            <person name="Goldberg J."/>
            <person name="Gnerre S."/>
            <person name="Griggs A."/>
            <person name="Gujja S."/>
            <person name="Hansen M."/>
            <person name="Howarth C."/>
            <person name="Imamovic A."/>
            <person name="Ireland A."/>
            <person name="Larimer J."/>
            <person name="McCowan C."/>
            <person name="Murphy C."/>
            <person name="Pearson M."/>
            <person name="Poon T.W."/>
            <person name="Priest M."/>
            <person name="Roberts A."/>
            <person name="Saif S."/>
            <person name="Shea T."/>
            <person name="Sykes S."/>
            <person name="Wortman J."/>
            <person name="Nusbaum C."/>
            <person name="Birren B."/>
        </authorList>
    </citation>
    <scope>NUCLEOTIDE SEQUENCE [LARGE SCALE GENOMIC DNA]</scope>
    <source>
        <strain evidence="1 2">CIP 107465</strain>
    </source>
</reference>
<dbReference type="Proteomes" id="UP000017404">
    <property type="component" value="Unassembled WGS sequence"/>
</dbReference>